<dbReference type="Gene3D" id="3.60.130.10">
    <property type="entry name" value="Clavaminate synthase-like"/>
    <property type="match status" value="1"/>
</dbReference>
<dbReference type="PANTHER" id="PTHR10696">
    <property type="entry name" value="GAMMA-BUTYROBETAINE HYDROXYLASE-RELATED"/>
    <property type="match status" value="1"/>
</dbReference>
<keyword evidence="4" id="KW-0045">Antibiotic biosynthesis</keyword>
<dbReference type="InterPro" id="IPR003819">
    <property type="entry name" value="TauD/TfdA-like"/>
</dbReference>
<reference evidence="6" key="1">
    <citation type="submission" date="2021-01" db="EMBL/GenBank/DDBJ databases">
        <title>Whole genome shotgun sequence of Dactylosporangium siamense NBRC 106093.</title>
        <authorList>
            <person name="Komaki H."/>
            <person name="Tamura T."/>
        </authorList>
    </citation>
    <scope>NUCLEOTIDE SEQUENCE</scope>
    <source>
        <strain evidence="6">NBRC 106093</strain>
    </source>
</reference>
<protein>
    <recommendedName>
        <fullName evidence="5">TauD/TfdA-like domain-containing protein</fullName>
    </recommendedName>
</protein>
<dbReference type="AlphaFoldDB" id="A0A919PL13"/>
<dbReference type="PANTHER" id="PTHR10696:SF56">
    <property type="entry name" value="TAUD_TFDA-LIKE DOMAIN-CONTAINING PROTEIN"/>
    <property type="match status" value="1"/>
</dbReference>
<dbReference type="GO" id="GO:0017000">
    <property type="term" value="P:antibiotic biosynthetic process"/>
    <property type="evidence" value="ECO:0007669"/>
    <property type="project" value="UniProtKB-KW"/>
</dbReference>
<dbReference type="RefSeq" id="WP_203845944.1">
    <property type="nucleotide sequence ID" value="NZ_BAAAVW010000006.1"/>
</dbReference>
<feature type="domain" description="TauD/TfdA-like" evidence="5">
    <location>
        <begin position="48"/>
        <end position="287"/>
    </location>
</feature>
<sequence length="300" mass="33201">MESVVMPAERPGWYADELKSSTHWRIPYVADPVALAAAVRGPLDGHPGFALVTDVPIAGRSPEECSDFAPSIVRFLGRPRPQGPAGATTLGWIVRDEGSSRFRPDGSFAPGVYTSKSHDELDIHNDSAMSNLGDEIDYFALLCLGSAAAGGQSVLLSVPTIVENLRQEFSEALTRLCRPYAFERSHVDHGGQQWIMAPVFDERPEGWLVRCNRQRIEMAQALTGKPLTDLDRMALDALDTVMMRPALQFRYTLAEGDLLIINDHLILHARDAFQDDVEAGRRRCLIRVLLDAVEPHRSDT</sequence>
<gene>
    <name evidence="6" type="ORF">Dsi01nite_021340</name>
</gene>
<comment type="caution">
    <text evidence="6">The sequence shown here is derived from an EMBL/GenBank/DDBJ whole genome shotgun (WGS) entry which is preliminary data.</text>
</comment>
<dbReference type="Proteomes" id="UP000660611">
    <property type="component" value="Unassembled WGS sequence"/>
</dbReference>
<name>A0A919PL13_9ACTN</name>
<dbReference type="GO" id="GO:0016491">
    <property type="term" value="F:oxidoreductase activity"/>
    <property type="evidence" value="ECO:0007669"/>
    <property type="project" value="UniProtKB-KW"/>
</dbReference>
<keyword evidence="3" id="KW-0408">Iron</keyword>
<organism evidence="6 7">
    <name type="scientific">Dactylosporangium siamense</name>
    <dbReference type="NCBI Taxonomy" id="685454"/>
    <lineage>
        <taxon>Bacteria</taxon>
        <taxon>Bacillati</taxon>
        <taxon>Actinomycetota</taxon>
        <taxon>Actinomycetes</taxon>
        <taxon>Micromonosporales</taxon>
        <taxon>Micromonosporaceae</taxon>
        <taxon>Dactylosporangium</taxon>
    </lineage>
</organism>
<evidence type="ECO:0000313" key="6">
    <source>
        <dbReference type="EMBL" id="GIG44093.1"/>
    </source>
</evidence>
<dbReference type="InterPro" id="IPR042098">
    <property type="entry name" value="TauD-like_sf"/>
</dbReference>
<evidence type="ECO:0000313" key="7">
    <source>
        <dbReference type="Proteomes" id="UP000660611"/>
    </source>
</evidence>
<comment type="cofactor">
    <cofactor evidence="1">
        <name>Fe(2+)</name>
        <dbReference type="ChEBI" id="CHEBI:29033"/>
    </cofactor>
</comment>
<accession>A0A919PL13</accession>
<evidence type="ECO:0000256" key="2">
    <source>
        <dbReference type="ARBA" id="ARBA00023002"/>
    </source>
</evidence>
<evidence type="ECO:0000256" key="3">
    <source>
        <dbReference type="ARBA" id="ARBA00023004"/>
    </source>
</evidence>
<keyword evidence="7" id="KW-1185">Reference proteome</keyword>
<evidence type="ECO:0000256" key="1">
    <source>
        <dbReference type="ARBA" id="ARBA00001954"/>
    </source>
</evidence>
<evidence type="ECO:0000259" key="5">
    <source>
        <dbReference type="Pfam" id="PF02668"/>
    </source>
</evidence>
<evidence type="ECO:0000256" key="4">
    <source>
        <dbReference type="ARBA" id="ARBA00023194"/>
    </source>
</evidence>
<keyword evidence="2" id="KW-0560">Oxidoreductase</keyword>
<dbReference type="InterPro" id="IPR050411">
    <property type="entry name" value="AlphaKG_dependent_hydroxylases"/>
</dbReference>
<dbReference type="EMBL" id="BONQ01000031">
    <property type="protein sequence ID" value="GIG44093.1"/>
    <property type="molecule type" value="Genomic_DNA"/>
</dbReference>
<dbReference type="SUPFAM" id="SSF51197">
    <property type="entry name" value="Clavaminate synthase-like"/>
    <property type="match status" value="1"/>
</dbReference>
<proteinExistence type="predicted"/>
<dbReference type="Pfam" id="PF02668">
    <property type="entry name" value="TauD"/>
    <property type="match status" value="1"/>
</dbReference>